<comment type="caution">
    <text evidence="6">The sequence shown here is derived from an EMBL/GenBank/DDBJ whole genome shotgun (WGS) entry which is preliminary data.</text>
</comment>
<evidence type="ECO:0000313" key="6">
    <source>
        <dbReference type="EMBL" id="MBS4538233.1"/>
    </source>
</evidence>
<sequence length="242" mass="27656">MAGETGSGKSTLLRSIITNLILNGKYNRYELHLIDLKNGAEFNVFRKSKYVKSFSRTIEDAEKILNKLIIEVDDRYDKFFKNDCVDIQEYNKKYRSKMKYKIIIIDEFADLQNEKDSIQILETLAAKARACGIHLIISTQRPDAKVLNGRIKANVPSVIGLKTMNEINSRIIIDHSGLEELKGMGHGIYKFDKEIEFQSMNISSGTARDLIKHTYINKKEENKPKNTGELPKDFTIGDFNGN</sequence>
<dbReference type="InterPro" id="IPR002543">
    <property type="entry name" value="FtsK_dom"/>
</dbReference>
<proteinExistence type="predicted"/>
<dbReference type="PANTHER" id="PTHR22683:SF41">
    <property type="entry name" value="DNA TRANSLOCASE FTSK"/>
    <property type="match status" value="1"/>
</dbReference>
<keyword evidence="1 3" id="KW-0547">Nucleotide-binding</keyword>
<keyword evidence="7" id="KW-1185">Reference proteome</keyword>
<dbReference type="InterPro" id="IPR050206">
    <property type="entry name" value="FtsK/SpoIIIE/SftA"/>
</dbReference>
<gene>
    <name evidence="6" type="ORF">GOQ27_07145</name>
</gene>
<organism evidence="6 7">
    <name type="scientific">Anaeromonas frigoriresistens</name>
    <dbReference type="NCBI Taxonomy" id="2683708"/>
    <lineage>
        <taxon>Bacteria</taxon>
        <taxon>Bacillati</taxon>
        <taxon>Bacillota</taxon>
        <taxon>Tissierellia</taxon>
        <taxon>Tissierellales</taxon>
        <taxon>Thermohalobacteraceae</taxon>
        <taxon>Anaeromonas</taxon>
    </lineage>
</organism>
<feature type="binding site" evidence="3">
    <location>
        <begin position="3"/>
        <end position="10"/>
    </location>
    <ligand>
        <name>ATP</name>
        <dbReference type="ChEBI" id="CHEBI:30616"/>
    </ligand>
</feature>
<feature type="region of interest" description="Disordered" evidence="4">
    <location>
        <begin position="221"/>
        <end position="242"/>
    </location>
</feature>
<dbReference type="PROSITE" id="PS50901">
    <property type="entry name" value="FTSK"/>
    <property type="match status" value="1"/>
</dbReference>
<evidence type="ECO:0000256" key="4">
    <source>
        <dbReference type="SAM" id="MobiDB-lite"/>
    </source>
</evidence>
<dbReference type="AlphaFoldDB" id="A0A942USA1"/>
<reference evidence="6" key="1">
    <citation type="submission" date="2019-12" db="EMBL/GenBank/DDBJ databases">
        <title>Clostridiaceae gen. nov. sp. nov., isolated from sediment in Xinjiang, China.</title>
        <authorList>
            <person name="Zhang R."/>
        </authorList>
    </citation>
    <scope>NUCLEOTIDE SEQUENCE</scope>
    <source>
        <strain evidence="6">D2Q-11</strain>
    </source>
</reference>
<name>A0A942USA1_9FIRM</name>
<evidence type="ECO:0000256" key="3">
    <source>
        <dbReference type="PROSITE-ProRule" id="PRU00289"/>
    </source>
</evidence>
<dbReference type="SUPFAM" id="SSF52540">
    <property type="entry name" value="P-loop containing nucleoside triphosphate hydrolases"/>
    <property type="match status" value="1"/>
</dbReference>
<dbReference type="GO" id="GO:0005524">
    <property type="term" value="F:ATP binding"/>
    <property type="evidence" value="ECO:0007669"/>
    <property type="project" value="UniProtKB-UniRule"/>
</dbReference>
<accession>A0A942USA1</accession>
<dbReference type="PANTHER" id="PTHR22683">
    <property type="entry name" value="SPORULATION PROTEIN RELATED"/>
    <property type="match status" value="1"/>
</dbReference>
<protein>
    <submittedName>
        <fullName evidence="6">DNA translocase FtsK</fullName>
    </submittedName>
</protein>
<evidence type="ECO:0000313" key="7">
    <source>
        <dbReference type="Proteomes" id="UP000724672"/>
    </source>
</evidence>
<dbReference type="GO" id="GO:0003677">
    <property type="term" value="F:DNA binding"/>
    <property type="evidence" value="ECO:0007669"/>
    <property type="project" value="InterPro"/>
</dbReference>
<feature type="domain" description="FtsK" evidence="5">
    <location>
        <begin position="1"/>
        <end position="170"/>
    </location>
</feature>
<feature type="compositionally biased region" description="Basic and acidic residues" evidence="4">
    <location>
        <begin position="221"/>
        <end position="232"/>
    </location>
</feature>
<evidence type="ECO:0000256" key="2">
    <source>
        <dbReference type="ARBA" id="ARBA00022840"/>
    </source>
</evidence>
<dbReference type="EMBL" id="WSFT01000029">
    <property type="protein sequence ID" value="MBS4538233.1"/>
    <property type="molecule type" value="Genomic_DNA"/>
</dbReference>
<dbReference type="Pfam" id="PF01580">
    <property type="entry name" value="FtsK_SpoIIIE"/>
    <property type="match status" value="1"/>
</dbReference>
<dbReference type="Proteomes" id="UP000724672">
    <property type="component" value="Unassembled WGS sequence"/>
</dbReference>
<evidence type="ECO:0000259" key="5">
    <source>
        <dbReference type="PROSITE" id="PS50901"/>
    </source>
</evidence>
<dbReference type="InterPro" id="IPR027417">
    <property type="entry name" value="P-loop_NTPase"/>
</dbReference>
<keyword evidence="2 3" id="KW-0067">ATP-binding</keyword>
<dbReference type="Gene3D" id="3.40.50.300">
    <property type="entry name" value="P-loop containing nucleotide triphosphate hydrolases"/>
    <property type="match status" value="1"/>
</dbReference>
<dbReference type="GO" id="GO:0016020">
    <property type="term" value="C:membrane"/>
    <property type="evidence" value="ECO:0007669"/>
    <property type="project" value="UniProtKB-SubCell"/>
</dbReference>
<evidence type="ECO:0000256" key="1">
    <source>
        <dbReference type="ARBA" id="ARBA00022741"/>
    </source>
</evidence>